<evidence type="ECO:0000313" key="1">
    <source>
        <dbReference type="EMBL" id="QBZ62582.1"/>
    </source>
</evidence>
<name>A0A4P7NKJ3_PYROR</name>
<sequence>MLTRRDSMGIGKYLPASQYGNHMSSLPTTRYGAAE</sequence>
<dbReference type="Proteomes" id="UP000294847">
    <property type="component" value="Chromosome 5"/>
</dbReference>
<dbReference type="AlphaFoldDB" id="A0A4P7NKJ3"/>
<gene>
    <name evidence="1" type="ORF">PoMZ_11465</name>
</gene>
<organism evidence="1 2">
    <name type="scientific">Pyricularia oryzae</name>
    <name type="common">Rice blast fungus</name>
    <name type="synonym">Magnaporthe oryzae</name>
    <dbReference type="NCBI Taxonomy" id="318829"/>
    <lineage>
        <taxon>Eukaryota</taxon>
        <taxon>Fungi</taxon>
        <taxon>Dikarya</taxon>
        <taxon>Ascomycota</taxon>
        <taxon>Pezizomycotina</taxon>
        <taxon>Sordariomycetes</taxon>
        <taxon>Sordariomycetidae</taxon>
        <taxon>Magnaporthales</taxon>
        <taxon>Pyriculariaceae</taxon>
        <taxon>Pyricularia</taxon>
    </lineage>
</organism>
<accession>A0A4P7NKJ3</accession>
<reference evidence="1 2" key="1">
    <citation type="journal article" date="2019" name="Mol. Biol. Evol.">
        <title>Blast fungal genomes show frequent chromosomal changes, gene gains and losses, and effector gene turnover.</title>
        <authorList>
            <person name="Gomez Luciano L.B."/>
            <person name="Jason Tsai I."/>
            <person name="Chuma I."/>
            <person name="Tosa Y."/>
            <person name="Chen Y.H."/>
            <person name="Li J.Y."/>
            <person name="Li M.Y."/>
            <person name="Jade Lu M.Y."/>
            <person name="Nakayashiki H."/>
            <person name="Li W.H."/>
        </authorList>
    </citation>
    <scope>NUCLEOTIDE SEQUENCE [LARGE SCALE GENOMIC DNA]</scope>
    <source>
        <strain evidence="1">MZ5-1-6</strain>
    </source>
</reference>
<protein>
    <submittedName>
        <fullName evidence="1">Uncharacterized protein</fullName>
    </submittedName>
</protein>
<proteinExistence type="predicted"/>
<evidence type="ECO:0000313" key="2">
    <source>
        <dbReference type="Proteomes" id="UP000294847"/>
    </source>
</evidence>
<dbReference type="EMBL" id="CP034208">
    <property type="protein sequence ID" value="QBZ62582.1"/>
    <property type="molecule type" value="Genomic_DNA"/>
</dbReference>